<dbReference type="PANTHER" id="PTHR15593:SF1">
    <property type="entry name" value="PHOSPHOINOSITIDE 3-KINASE REGULATORY SUBUNIT 6"/>
    <property type="match status" value="1"/>
</dbReference>
<keyword evidence="2" id="KW-1185">Reference proteome</keyword>
<dbReference type="RefSeq" id="XP_029294037.1">
    <property type="nucleotide sequence ID" value="XM_029438177.1"/>
</dbReference>
<dbReference type="GeneID" id="115012524"/>
<feature type="region of interest" description="Disordered" evidence="1">
    <location>
        <begin position="319"/>
        <end position="342"/>
    </location>
</feature>
<dbReference type="OrthoDB" id="8781591at2759"/>
<organism evidence="2 3">
    <name type="scientific">Cottoperca gobio</name>
    <name type="common">Frogmouth</name>
    <name type="synonym">Aphritis gobio</name>
    <dbReference type="NCBI Taxonomy" id="56716"/>
    <lineage>
        <taxon>Eukaryota</taxon>
        <taxon>Metazoa</taxon>
        <taxon>Chordata</taxon>
        <taxon>Craniata</taxon>
        <taxon>Vertebrata</taxon>
        <taxon>Euteleostomi</taxon>
        <taxon>Actinopterygii</taxon>
        <taxon>Neopterygii</taxon>
        <taxon>Teleostei</taxon>
        <taxon>Neoteleostei</taxon>
        <taxon>Acanthomorphata</taxon>
        <taxon>Eupercaria</taxon>
        <taxon>Perciformes</taxon>
        <taxon>Notothenioidei</taxon>
        <taxon>Bovichtidae</taxon>
        <taxon>Cottoperca</taxon>
    </lineage>
</organism>
<dbReference type="GO" id="GO:0005944">
    <property type="term" value="C:phosphatidylinositol 3-kinase complex, class IB"/>
    <property type="evidence" value="ECO:0007669"/>
    <property type="project" value="InterPro"/>
</dbReference>
<dbReference type="PANTHER" id="PTHR15593">
    <property type="entry name" value="PHOSPHATIDYLINOSITOL 3-KINASE REGULATORY SUBUNIT"/>
    <property type="match status" value="1"/>
</dbReference>
<dbReference type="GO" id="GO:0046935">
    <property type="term" value="F:1-phosphatidylinositol-3-kinase regulator activity"/>
    <property type="evidence" value="ECO:0007669"/>
    <property type="project" value="InterPro"/>
</dbReference>
<gene>
    <name evidence="3" type="primary">pik3r6b</name>
</gene>
<reference evidence="3" key="1">
    <citation type="submission" date="2025-08" db="UniProtKB">
        <authorList>
            <consortium name="RefSeq"/>
        </authorList>
    </citation>
    <scope>IDENTIFICATION</scope>
</reference>
<proteinExistence type="predicted"/>
<dbReference type="InterPro" id="IPR019522">
    <property type="entry name" value="PIK3R5/6"/>
</dbReference>
<sequence length="707" mass="79383">MVDSTADVSLSTLESSLYDNVQTLLRETSSHMASQKGVLRWSLQKKLEADPSSRVSLISLLVKELDKMQGSIHKMRSYTHVIPVLHTLYYVVIKSGDMIPTSVYQTVYECLMKLLILPSPYSAVALSVLRNIKMEMTTPGSLYQRKVTAEQNLKNDYFTVQEKVFVFADPAVFSASLEAALRAHLEPSSFLRDAPTMEKNVVLRVLQTGLGTTCHISRLTQALEALGEHMAKTYFEEVVLAVEKSVEHGAGGRAHYLNKLQDIYRDILTASKEERTKIDGGSVCSTAMPFPEINFLLWREEEDLWNLLANFAMSSCSNTTSVDEEERNKKNSAQSEGSDFDVTVQSPVKSNVPAFIQRNAYKNKILADTLSLMREKMDTFPGSSPVHEEDRGRYTARVVVMGDDRVLGRLSRAYHSIRERESKHLILTNKLNLRFYYIPVTDVDPSLSSPDSPCQGEGRLSLASLLGRVDPWYNSNVNSLGAAISKLAGKTDRSKSRQNFFLLDTLCYYLRCGTQSVNLPLYSVKMTRPSSDACPEVEEVFVSHLEADIPEFRHLKENVSHRSFHRPKKPTAVVFGAVISVSFTKISLSRRELAKEDAPMTYGVVITSGEDHLTVRFKSVNPIYNTTIKTQNISIKALEHRTLSVCLDKDSRRTYTGVQRVEISPCLDAGCSRRSSFSVLHDQELLFSKYLDKVLSLQIKTFTGVTL</sequence>
<dbReference type="Pfam" id="PF10486">
    <property type="entry name" value="PI3K_1B_p101"/>
    <property type="match status" value="3"/>
</dbReference>
<dbReference type="AlphaFoldDB" id="A0A6J2Q9M3"/>
<dbReference type="Proteomes" id="UP000504630">
    <property type="component" value="Chromosome 8"/>
</dbReference>
<dbReference type="InParanoid" id="A0A6J2Q9M3"/>
<accession>A0A6J2Q9M3</accession>
<feature type="compositionally biased region" description="Polar residues" evidence="1">
    <location>
        <begin position="331"/>
        <end position="342"/>
    </location>
</feature>
<dbReference type="KEGG" id="cgob:115012524"/>
<evidence type="ECO:0000313" key="3">
    <source>
        <dbReference type="RefSeq" id="XP_029294037.1"/>
    </source>
</evidence>
<evidence type="ECO:0000313" key="2">
    <source>
        <dbReference type="Proteomes" id="UP000504630"/>
    </source>
</evidence>
<name>A0A6J2Q9M3_COTGO</name>
<evidence type="ECO:0000256" key="1">
    <source>
        <dbReference type="SAM" id="MobiDB-lite"/>
    </source>
</evidence>
<protein>
    <submittedName>
        <fullName evidence="3">Phosphoinositide 3-kinase regulatory subunit 6 isoform X1</fullName>
    </submittedName>
</protein>
<dbReference type="GO" id="GO:0007186">
    <property type="term" value="P:G protein-coupled receptor signaling pathway"/>
    <property type="evidence" value="ECO:0007669"/>
    <property type="project" value="TreeGrafter"/>
</dbReference>
<dbReference type="CTD" id="101886666"/>